<reference evidence="2" key="1">
    <citation type="submission" date="2016-11" db="UniProtKB">
        <authorList>
            <consortium name="WormBaseParasite"/>
        </authorList>
    </citation>
    <scope>IDENTIFICATION</scope>
</reference>
<dbReference type="WBParaSite" id="Hba_14763">
    <property type="protein sequence ID" value="Hba_14763"/>
    <property type="gene ID" value="Hba_14763"/>
</dbReference>
<protein>
    <submittedName>
        <fullName evidence="2">Uncharacterized protein</fullName>
    </submittedName>
</protein>
<proteinExistence type="predicted"/>
<name>A0A1I7XBM5_HETBA</name>
<dbReference type="AlphaFoldDB" id="A0A1I7XBM5"/>
<organism evidence="1 2">
    <name type="scientific">Heterorhabditis bacteriophora</name>
    <name type="common">Entomopathogenic nematode worm</name>
    <dbReference type="NCBI Taxonomy" id="37862"/>
    <lineage>
        <taxon>Eukaryota</taxon>
        <taxon>Metazoa</taxon>
        <taxon>Ecdysozoa</taxon>
        <taxon>Nematoda</taxon>
        <taxon>Chromadorea</taxon>
        <taxon>Rhabditida</taxon>
        <taxon>Rhabditina</taxon>
        <taxon>Rhabditomorpha</taxon>
        <taxon>Strongyloidea</taxon>
        <taxon>Heterorhabditidae</taxon>
        <taxon>Heterorhabditis</taxon>
    </lineage>
</organism>
<keyword evidence="1" id="KW-1185">Reference proteome</keyword>
<evidence type="ECO:0000313" key="2">
    <source>
        <dbReference type="WBParaSite" id="Hba_14763"/>
    </source>
</evidence>
<dbReference type="Proteomes" id="UP000095283">
    <property type="component" value="Unplaced"/>
</dbReference>
<evidence type="ECO:0000313" key="1">
    <source>
        <dbReference type="Proteomes" id="UP000095283"/>
    </source>
</evidence>
<sequence>MEQSCIKMDPRAYKDLKLERRQSFRKTLHEYLLASISTKEIWTSLLKAAKEETLILIYTMQSVKSIMIESETNEINNTNNASG</sequence>
<accession>A0A1I7XBM5</accession>